<dbReference type="AlphaFoldDB" id="X5DZG5"/>
<keyword evidence="4 6" id="KW-0067">ATP-binding</keyword>
<reference evidence="10 12" key="2">
    <citation type="submission" date="2016-10" db="EMBL/GenBank/DDBJ databases">
        <authorList>
            <person name="de Groot N.N."/>
        </authorList>
    </citation>
    <scope>NUCLEOTIDE SEQUENCE [LARGE SCALE GENOMIC DNA]</scope>
    <source>
        <strain evidence="10 12">DSM 25947</strain>
    </source>
</reference>
<dbReference type="PANTHER" id="PTHR11070:SF2">
    <property type="entry name" value="ATP-DEPENDENT DNA HELICASE SRS2"/>
    <property type="match status" value="1"/>
</dbReference>
<dbReference type="PROSITE" id="PS51198">
    <property type="entry name" value="UVRD_HELICASE_ATP_BIND"/>
    <property type="match status" value="1"/>
</dbReference>
<dbReference type="GO" id="GO:0005524">
    <property type="term" value="F:ATP binding"/>
    <property type="evidence" value="ECO:0007669"/>
    <property type="project" value="UniProtKB-UniRule"/>
</dbReference>
<gene>
    <name evidence="9" type="ORF">FH5T_16040</name>
    <name evidence="10" type="ORF">SAMN05444285_105124</name>
</gene>
<feature type="binding site" evidence="6">
    <location>
        <begin position="25"/>
        <end position="32"/>
    </location>
    <ligand>
        <name>ATP</name>
        <dbReference type="ChEBI" id="CHEBI:30616"/>
    </ligand>
</feature>
<evidence type="ECO:0000259" key="8">
    <source>
        <dbReference type="PROSITE" id="PS51198"/>
    </source>
</evidence>
<organism evidence="10 12">
    <name type="scientific">Draconibacterium orientale</name>
    <dbReference type="NCBI Taxonomy" id="1168034"/>
    <lineage>
        <taxon>Bacteria</taxon>
        <taxon>Pseudomonadati</taxon>
        <taxon>Bacteroidota</taxon>
        <taxon>Bacteroidia</taxon>
        <taxon>Marinilabiliales</taxon>
        <taxon>Prolixibacteraceae</taxon>
        <taxon>Draconibacterium</taxon>
    </lineage>
</organism>
<keyword evidence="7" id="KW-0175">Coiled coil</keyword>
<dbReference type="PANTHER" id="PTHR11070">
    <property type="entry name" value="UVRD / RECB / PCRA DNA HELICASE FAMILY MEMBER"/>
    <property type="match status" value="1"/>
</dbReference>
<evidence type="ECO:0000256" key="7">
    <source>
        <dbReference type="SAM" id="Coils"/>
    </source>
</evidence>
<dbReference type="RefSeq" id="WP_038565063.1">
    <property type="nucleotide sequence ID" value="NZ_FOHT01000005.1"/>
</dbReference>
<evidence type="ECO:0000313" key="9">
    <source>
        <dbReference type="EMBL" id="AHW60635.1"/>
    </source>
</evidence>
<feature type="domain" description="UvrD-like helicase ATP-binding" evidence="8">
    <location>
        <begin position="4"/>
        <end position="300"/>
    </location>
</feature>
<evidence type="ECO:0000313" key="12">
    <source>
        <dbReference type="Proteomes" id="UP000181981"/>
    </source>
</evidence>
<keyword evidence="1 6" id="KW-0547">Nucleotide-binding</keyword>
<dbReference type="Pfam" id="PF00580">
    <property type="entry name" value="UvrD-helicase"/>
    <property type="match status" value="1"/>
</dbReference>
<reference evidence="9 11" key="1">
    <citation type="submission" date="2014-03" db="EMBL/GenBank/DDBJ databases">
        <title>Complete genome sequence of a deeply braunched marine Bacteroidia bacterium Draconibacterium orientale type strain FH5T.</title>
        <authorList>
            <person name="Li X."/>
            <person name="Wang X."/>
            <person name="Xie Z."/>
            <person name="Du Z."/>
            <person name="Chen G."/>
        </authorList>
    </citation>
    <scope>NUCLEOTIDE SEQUENCE [LARGE SCALE GENOMIC DNA]</scope>
    <source>
        <strain evidence="9 11">FH5</strain>
    </source>
</reference>
<evidence type="ECO:0000313" key="11">
    <source>
        <dbReference type="Proteomes" id="UP000023772"/>
    </source>
</evidence>
<dbReference type="KEGG" id="dori:FH5T_16040"/>
<dbReference type="GO" id="GO:0043138">
    <property type="term" value="F:3'-5' DNA helicase activity"/>
    <property type="evidence" value="ECO:0007669"/>
    <property type="project" value="TreeGrafter"/>
</dbReference>
<dbReference type="SUPFAM" id="SSF52540">
    <property type="entry name" value="P-loop containing nucleoside triphosphate hydrolases"/>
    <property type="match status" value="1"/>
</dbReference>
<evidence type="ECO:0000313" key="10">
    <source>
        <dbReference type="EMBL" id="SET06791.1"/>
    </source>
</evidence>
<protein>
    <recommendedName>
        <fullName evidence="5">DNA 3'-5' helicase II</fullName>
    </recommendedName>
</protein>
<dbReference type="GO" id="GO:0000725">
    <property type="term" value="P:recombinational repair"/>
    <property type="evidence" value="ECO:0007669"/>
    <property type="project" value="TreeGrafter"/>
</dbReference>
<dbReference type="GO" id="GO:0016787">
    <property type="term" value="F:hydrolase activity"/>
    <property type="evidence" value="ECO:0007669"/>
    <property type="project" value="UniProtKB-UniRule"/>
</dbReference>
<accession>X5DZG5</accession>
<keyword evidence="2 6" id="KW-0378">Hydrolase</keyword>
<dbReference type="Proteomes" id="UP000181981">
    <property type="component" value="Unassembled WGS sequence"/>
</dbReference>
<keyword evidence="11" id="KW-1185">Reference proteome</keyword>
<name>X5DZG5_9BACT</name>
<dbReference type="Proteomes" id="UP000023772">
    <property type="component" value="Chromosome"/>
</dbReference>
<dbReference type="InterPro" id="IPR014016">
    <property type="entry name" value="UvrD-like_ATP-bd"/>
</dbReference>
<keyword evidence="3 6" id="KW-0347">Helicase</keyword>
<dbReference type="InterPro" id="IPR027417">
    <property type="entry name" value="P-loop_NTPase"/>
</dbReference>
<dbReference type="STRING" id="1168034.FH5T_16040"/>
<dbReference type="OrthoDB" id="9809039at2"/>
<feature type="coiled-coil region" evidence="7">
    <location>
        <begin position="149"/>
        <end position="176"/>
    </location>
</feature>
<evidence type="ECO:0000256" key="5">
    <source>
        <dbReference type="ARBA" id="ARBA00034923"/>
    </source>
</evidence>
<evidence type="ECO:0000256" key="6">
    <source>
        <dbReference type="PROSITE-ProRule" id="PRU00560"/>
    </source>
</evidence>
<dbReference type="EMBL" id="CP007451">
    <property type="protein sequence ID" value="AHW60635.1"/>
    <property type="molecule type" value="Genomic_DNA"/>
</dbReference>
<dbReference type="GO" id="GO:0003677">
    <property type="term" value="F:DNA binding"/>
    <property type="evidence" value="ECO:0007669"/>
    <property type="project" value="InterPro"/>
</dbReference>
<sequence>MDSKITALEQVFNCIREEQNFVLQGGAGSGKTESLKRVIEHISKNYPGKKIACITHTNLAVDEIKSRVDDDYTICTIHSFLNDLIKDYKKNLHEVIGEIFKLKKVDNGEHKDYKKCYEKYASTLHSVLKETVPKVVGKREYDKEPDRFYNELNANIEKLNSEIEVLIKEIDFNEVRYNETRFDSFRDLSFGHDSLLVMASLLFDNYSLLTKILQDKYDFIFVDEYQDTNKAIVDIFLNKIPSDSKTIIGLFGDSMQGIYDDGIGDVEEYIANGLLKKVEKEDNYRCSEQVIEFINQLRDDGLKQEVAFKTKNGEVETKIDRQGAVKLYYSIYDGSRTASGNPQNKEEYLQHLNSVIKHVDDNNYGYKKLMLTNKSIASEVGFENLYNVFNDRYVDVKEEIEKDLTRLQLLDLAELSKAYSTKDYNFIITELKKAGFLITTIEDKKKISSILDKIVASEHGAIELLELAFENRLLKKSDSYSSYIDRKDSFLTDIKDDEFYPTFKTYYEGGQNTFTKMAKEVDGLNEEVFKEFQRLYKKERFYNDLFSSKIKFKEILNYFSYLNEETNYITMHKTKGSGIENVMVVLDEYFWYQKYKFKTIFDESEIDTTKRLYNQKLFYVACSRAIDNLICIRLIAPDEKDDLLGYFSNYEEIKI</sequence>
<evidence type="ECO:0000256" key="2">
    <source>
        <dbReference type="ARBA" id="ARBA00022801"/>
    </source>
</evidence>
<proteinExistence type="predicted"/>
<dbReference type="HOGENOM" id="CLU_027270_1_0_10"/>
<dbReference type="InterPro" id="IPR000212">
    <property type="entry name" value="DNA_helicase_UvrD/REP"/>
</dbReference>
<evidence type="ECO:0000256" key="4">
    <source>
        <dbReference type="ARBA" id="ARBA00022840"/>
    </source>
</evidence>
<dbReference type="EMBL" id="FOHT01000005">
    <property type="protein sequence ID" value="SET06791.1"/>
    <property type="molecule type" value="Genomic_DNA"/>
</dbReference>
<dbReference type="Gene3D" id="3.40.50.300">
    <property type="entry name" value="P-loop containing nucleotide triphosphate hydrolases"/>
    <property type="match status" value="2"/>
</dbReference>
<dbReference type="eggNOG" id="COG0210">
    <property type="taxonomic scope" value="Bacteria"/>
</dbReference>
<evidence type="ECO:0000256" key="1">
    <source>
        <dbReference type="ARBA" id="ARBA00022741"/>
    </source>
</evidence>
<evidence type="ECO:0000256" key="3">
    <source>
        <dbReference type="ARBA" id="ARBA00022806"/>
    </source>
</evidence>